<comment type="cofactor">
    <cofactor evidence="1">
        <name>Mg(2+)</name>
        <dbReference type="ChEBI" id="CHEBI:18420"/>
    </cofactor>
</comment>
<comment type="similarity">
    <text evidence="3">Belongs to the Nudix hydrolase family.</text>
</comment>
<dbReference type="GO" id="GO:0016787">
    <property type="term" value="F:hydrolase activity"/>
    <property type="evidence" value="ECO:0007669"/>
    <property type="project" value="UniProtKB-KW"/>
</dbReference>
<evidence type="ECO:0000256" key="2">
    <source>
        <dbReference type="ARBA" id="ARBA00022801"/>
    </source>
</evidence>
<dbReference type="InterPro" id="IPR020476">
    <property type="entry name" value="Nudix_hydrolase"/>
</dbReference>
<dbReference type="InterPro" id="IPR015797">
    <property type="entry name" value="NUDIX_hydrolase-like_dom_sf"/>
</dbReference>
<dbReference type="PRINTS" id="PR00502">
    <property type="entry name" value="NUDIXFAMILY"/>
</dbReference>
<dbReference type="Pfam" id="PF00293">
    <property type="entry name" value="NUDIX"/>
    <property type="match status" value="1"/>
</dbReference>
<dbReference type="EMBL" id="JACHGF010000002">
    <property type="protein sequence ID" value="MBB5283011.1"/>
    <property type="molecule type" value="Genomic_DNA"/>
</dbReference>
<comment type="caution">
    <text evidence="5">The sequence shown here is derived from an EMBL/GenBank/DDBJ whole genome shotgun (WGS) entry which is preliminary data.</text>
</comment>
<dbReference type="Gene3D" id="3.90.79.10">
    <property type="entry name" value="Nucleoside Triphosphate Pyrophosphohydrolase"/>
    <property type="match status" value="1"/>
</dbReference>
<dbReference type="SUPFAM" id="SSF55811">
    <property type="entry name" value="Nudix"/>
    <property type="match status" value="1"/>
</dbReference>
<dbReference type="InterPro" id="IPR000086">
    <property type="entry name" value="NUDIX_hydrolase_dom"/>
</dbReference>
<evidence type="ECO:0000256" key="1">
    <source>
        <dbReference type="ARBA" id="ARBA00001946"/>
    </source>
</evidence>
<dbReference type="PANTHER" id="PTHR43046">
    <property type="entry name" value="GDP-MANNOSE MANNOSYL HYDROLASE"/>
    <property type="match status" value="1"/>
</dbReference>
<organism evidence="5 6">
    <name type="scientific">Rhabdobacter roseus</name>
    <dbReference type="NCBI Taxonomy" id="1655419"/>
    <lineage>
        <taxon>Bacteria</taxon>
        <taxon>Pseudomonadati</taxon>
        <taxon>Bacteroidota</taxon>
        <taxon>Cytophagia</taxon>
        <taxon>Cytophagales</taxon>
        <taxon>Cytophagaceae</taxon>
        <taxon>Rhabdobacter</taxon>
    </lineage>
</organism>
<dbReference type="AlphaFoldDB" id="A0A840TI74"/>
<protein>
    <submittedName>
        <fullName evidence="5">8-oxo-dGTP pyrophosphatase MutT (NUDIX family)</fullName>
    </submittedName>
</protein>
<sequence length="148" mass="16613">MPTTSVQAILPAVAAIIFNDQGGILLQRRRDVGRWGLLSGHVEFGESVEQAILREIWEETGAKAQLTRLIGVYSQPDSQTYTYPHRRVQYVTTYFEAALLSPPRADFANEETQEIRFFAPDALPTDLAQHHPAWLQDALATTTTAFVR</sequence>
<dbReference type="Proteomes" id="UP000557307">
    <property type="component" value="Unassembled WGS sequence"/>
</dbReference>
<evidence type="ECO:0000259" key="4">
    <source>
        <dbReference type="PROSITE" id="PS51462"/>
    </source>
</evidence>
<evidence type="ECO:0000313" key="5">
    <source>
        <dbReference type="EMBL" id="MBB5283011.1"/>
    </source>
</evidence>
<accession>A0A840TI74</accession>
<dbReference type="InterPro" id="IPR020084">
    <property type="entry name" value="NUDIX_hydrolase_CS"/>
</dbReference>
<keyword evidence="6" id="KW-1185">Reference proteome</keyword>
<keyword evidence="2 3" id="KW-0378">Hydrolase</keyword>
<name>A0A840TI74_9BACT</name>
<evidence type="ECO:0000313" key="6">
    <source>
        <dbReference type="Proteomes" id="UP000557307"/>
    </source>
</evidence>
<reference evidence="5 6" key="1">
    <citation type="submission" date="2020-08" db="EMBL/GenBank/DDBJ databases">
        <title>Genomic Encyclopedia of Type Strains, Phase IV (KMG-IV): sequencing the most valuable type-strain genomes for metagenomic binning, comparative biology and taxonomic classification.</title>
        <authorList>
            <person name="Goeker M."/>
        </authorList>
    </citation>
    <scope>NUCLEOTIDE SEQUENCE [LARGE SCALE GENOMIC DNA]</scope>
    <source>
        <strain evidence="5 6">DSM 105074</strain>
    </source>
</reference>
<evidence type="ECO:0000256" key="3">
    <source>
        <dbReference type="RuleBase" id="RU003476"/>
    </source>
</evidence>
<gene>
    <name evidence="5" type="ORF">HNQ92_001137</name>
</gene>
<dbReference type="PROSITE" id="PS51462">
    <property type="entry name" value="NUDIX"/>
    <property type="match status" value="1"/>
</dbReference>
<dbReference type="PROSITE" id="PS00893">
    <property type="entry name" value="NUDIX_BOX"/>
    <property type="match status" value="1"/>
</dbReference>
<dbReference type="PANTHER" id="PTHR43046:SF2">
    <property type="entry name" value="8-OXO-DGTP DIPHOSPHATASE-RELATED"/>
    <property type="match status" value="1"/>
</dbReference>
<feature type="domain" description="Nudix hydrolase" evidence="4">
    <location>
        <begin position="8"/>
        <end position="141"/>
    </location>
</feature>
<proteinExistence type="inferred from homology"/>
<dbReference type="RefSeq" id="WP_184172042.1">
    <property type="nucleotide sequence ID" value="NZ_JACHGF010000002.1"/>
</dbReference>